<dbReference type="SUPFAM" id="SSF55874">
    <property type="entry name" value="ATPase domain of HSP90 chaperone/DNA topoisomerase II/histidine kinase"/>
    <property type="match status" value="1"/>
</dbReference>
<dbReference type="InterPro" id="IPR029016">
    <property type="entry name" value="GAF-like_dom_sf"/>
</dbReference>
<dbReference type="AlphaFoldDB" id="A0A918SCM0"/>
<keyword evidence="3" id="KW-0597">Phosphoprotein</keyword>
<reference evidence="8" key="2">
    <citation type="submission" date="2020-09" db="EMBL/GenBank/DDBJ databases">
        <authorList>
            <person name="Sun Q."/>
            <person name="Kim S."/>
        </authorList>
    </citation>
    <scope>NUCLEOTIDE SEQUENCE</scope>
    <source>
        <strain evidence="8">KCTC 12719</strain>
    </source>
</reference>
<comment type="catalytic activity">
    <reaction evidence="1">
        <text>ATP + protein L-histidine = ADP + protein N-phospho-L-histidine.</text>
        <dbReference type="EC" id="2.7.13.3"/>
    </reaction>
</comment>
<dbReference type="PANTHER" id="PTHR43711:SF1">
    <property type="entry name" value="HISTIDINE KINASE 1"/>
    <property type="match status" value="1"/>
</dbReference>
<dbReference type="EMBL" id="BMXB01000003">
    <property type="protein sequence ID" value="GHA33417.1"/>
    <property type="molecule type" value="Genomic_DNA"/>
</dbReference>
<dbReference type="Proteomes" id="UP000610456">
    <property type="component" value="Unassembled WGS sequence"/>
</dbReference>
<proteinExistence type="predicted"/>
<dbReference type="PROSITE" id="PS50109">
    <property type="entry name" value="HIS_KIN"/>
    <property type="match status" value="1"/>
</dbReference>
<evidence type="ECO:0000313" key="8">
    <source>
        <dbReference type="EMBL" id="GHA33417.1"/>
    </source>
</evidence>
<sequence length="435" mass="48680">MSIPDFNFQAFASSDNFFIFPAFVKYTSRNSVSKINKITRENNFSADIEAVNNIPIVSQLLDVVCHTTGMGFAAVARVTEDRWITCTAKDNISFGVKKGDELKVETTICREVRQNNKAIIIDHVKEDPEFCGHPTPALYGFQSYVSVPIIRKDGSFFGTLCAIDPKPAKVNTPEIIGMFKLFADLLSYHLQAIEDMKSANSKLEDEKLHSQLREQFIAILGHDLRNPIATTKMSAEILLKTSKEEMTLKQAKTIKATNFRMEGLIDNMLDFARGKLGEGIIINRQMNNGSLEKILTQVVNEVNTVESNREINVNIDLKEEVNCDKERVAQLLSNLLTNATTHGSQEEPIEVEAYAEDGEFSISVTNGGEKIPEEAIKHLFRPFYRDEVRPGKQGLGLGLYIASEIAHAHDGKLHVRSTDENTCFTFKMPLTPAEE</sequence>
<dbReference type="CDD" id="cd00075">
    <property type="entry name" value="HATPase"/>
    <property type="match status" value="1"/>
</dbReference>
<protein>
    <recommendedName>
        <fullName evidence="2">histidine kinase</fullName>
        <ecNumber evidence="2">2.7.13.3</ecNumber>
    </recommendedName>
</protein>
<dbReference type="Pfam" id="PF01590">
    <property type="entry name" value="GAF"/>
    <property type="match status" value="1"/>
</dbReference>
<evidence type="ECO:0000259" key="7">
    <source>
        <dbReference type="PROSITE" id="PS50109"/>
    </source>
</evidence>
<dbReference type="InterPro" id="IPR036097">
    <property type="entry name" value="HisK_dim/P_sf"/>
</dbReference>
<reference evidence="8" key="1">
    <citation type="journal article" date="2014" name="Int. J. Syst. Evol. Microbiol.">
        <title>Complete genome sequence of Corynebacterium casei LMG S-19264T (=DSM 44701T), isolated from a smear-ripened cheese.</title>
        <authorList>
            <consortium name="US DOE Joint Genome Institute (JGI-PGF)"/>
            <person name="Walter F."/>
            <person name="Albersmeier A."/>
            <person name="Kalinowski J."/>
            <person name="Ruckert C."/>
        </authorList>
    </citation>
    <scope>NUCLEOTIDE SEQUENCE</scope>
    <source>
        <strain evidence="8">KCTC 12719</strain>
    </source>
</reference>
<keyword evidence="9" id="KW-1185">Reference proteome</keyword>
<dbReference type="Pfam" id="PF02518">
    <property type="entry name" value="HATPase_c"/>
    <property type="match status" value="1"/>
</dbReference>
<dbReference type="Pfam" id="PF00512">
    <property type="entry name" value="HisKA"/>
    <property type="match status" value="1"/>
</dbReference>
<evidence type="ECO:0000256" key="3">
    <source>
        <dbReference type="ARBA" id="ARBA00022553"/>
    </source>
</evidence>
<dbReference type="InterPro" id="IPR004358">
    <property type="entry name" value="Sig_transdc_His_kin-like_C"/>
</dbReference>
<keyword evidence="5 8" id="KW-0418">Kinase</keyword>
<dbReference type="InterPro" id="IPR003594">
    <property type="entry name" value="HATPase_dom"/>
</dbReference>
<keyword evidence="6" id="KW-0902">Two-component regulatory system</keyword>
<name>A0A918SCM0_9FLAO</name>
<dbReference type="PANTHER" id="PTHR43711">
    <property type="entry name" value="TWO-COMPONENT HISTIDINE KINASE"/>
    <property type="match status" value="1"/>
</dbReference>
<dbReference type="EC" id="2.7.13.3" evidence="2"/>
<comment type="caution">
    <text evidence="8">The sequence shown here is derived from an EMBL/GenBank/DDBJ whole genome shotgun (WGS) entry which is preliminary data.</text>
</comment>
<dbReference type="SUPFAM" id="SSF55781">
    <property type="entry name" value="GAF domain-like"/>
    <property type="match status" value="1"/>
</dbReference>
<dbReference type="GO" id="GO:0000155">
    <property type="term" value="F:phosphorelay sensor kinase activity"/>
    <property type="evidence" value="ECO:0007669"/>
    <property type="project" value="InterPro"/>
</dbReference>
<evidence type="ECO:0000313" key="9">
    <source>
        <dbReference type="Proteomes" id="UP000610456"/>
    </source>
</evidence>
<evidence type="ECO:0000256" key="5">
    <source>
        <dbReference type="ARBA" id="ARBA00022777"/>
    </source>
</evidence>
<evidence type="ECO:0000256" key="4">
    <source>
        <dbReference type="ARBA" id="ARBA00022679"/>
    </source>
</evidence>
<evidence type="ECO:0000256" key="1">
    <source>
        <dbReference type="ARBA" id="ARBA00000085"/>
    </source>
</evidence>
<dbReference type="SMART" id="SM00388">
    <property type="entry name" value="HisKA"/>
    <property type="match status" value="1"/>
</dbReference>
<organism evidence="8 9">
    <name type="scientific">Salinimicrobium marinum</name>
    <dbReference type="NCBI Taxonomy" id="680283"/>
    <lineage>
        <taxon>Bacteria</taxon>
        <taxon>Pseudomonadati</taxon>
        <taxon>Bacteroidota</taxon>
        <taxon>Flavobacteriia</taxon>
        <taxon>Flavobacteriales</taxon>
        <taxon>Flavobacteriaceae</taxon>
        <taxon>Salinimicrobium</taxon>
    </lineage>
</organism>
<dbReference type="CDD" id="cd00082">
    <property type="entry name" value="HisKA"/>
    <property type="match status" value="1"/>
</dbReference>
<gene>
    <name evidence="8" type="ORF">GCM10007103_13710</name>
</gene>
<dbReference type="Gene3D" id="3.30.450.40">
    <property type="match status" value="1"/>
</dbReference>
<evidence type="ECO:0000256" key="6">
    <source>
        <dbReference type="ARBA" id="ARBA00023012"/>
    </source>
</evidence>
<accession>A0A918SCM0</accession>
<dbReference type="SMART" id="SM00065">
    <property type="entry name" value="GAF"/>
    <property type="match status" value="1"/>
</dbReference>
<evidence type="ECO:0000256" key="2">
    <source>
        <dbReference type="ARBA" id="ARBA00012438"/>
    </source>
</evidence>
<dbReference type="SUPFAM" id="SSF47384">
    <property type="entry name" value="Homodimeric domain of signal transducing histidine kinase"/>
    <property type="match status" value="1"/>
</dbReference>
<keyword evidence="4" id="KW-0808">Transferase</keyword>
<dbReference type="SMART" id="SM00387">
    <property type="entry name" value="HATPase_c"/>
    <property type="match status" value="1"/>
</dbReference>
<dbReference type="InterPro" id="IPR050736">
    <property type="entry name" value="Sensor_HK_Regulatory"/>
</dbReference>
<dbReference type="InterPro" id="IPR005467">
    <property type="entry name" value="His_kinase_dom"/>
</dbReference>
<dbReference type="Gene3D" id="3.30.565.10">
    <property type="entry name" value="Histidine kinase-like ATPase, C-terminal domain"/>
    <property type="match status" value="1"/>
</dbReference>
<dbReference type="InterPro" id="IPR003018">
    <property type="entry name" value="GAF"/>
</dbReference>
<dbReference type="InterPro" id="IPR003661">
    <property type="entry name" value="HisK_dim/P_dom"/>
</dbReference>
<feature type="domain" description="Histidine kinase" evidence="7">
    <location>
        <begin position="219"/>
        <end position="432"/>
    </location>
</feature>
<dbReference type="InterPro" id="IPR036890">
    <property type="entry name" value="HATPase_C_sf"/>
</dbReference>
<dbReference type="Gene3D" id="1.10.287.130">
    <property type="match status" value="1"/>
</dbReference>
<dbReference type="PRINTS" id="PR00344">
    <property type="entry name" value="BCTRLSENSOR"/>
</dbReference>